<dbReference type="RefSeq" id="WP_284132398.1">
    <property type="nucleotide sequence ID" value="NZ_JASKYM010000002.1"/>
</dbReference>
<evidence type="ECO:0000313" key="2">
    <source>
        <dbReference type="Proteomes" id="UP001301012"/>
    </source>
</evidence>
<dbReference type="Gene3D" id="3.40.630.10">
    <property type="entry name" value="Zn peptidases"/>
    <property type="match status" value="1"/>
</dbReference>
<protein>
    <submittedName>
        <fullName evidence="1">Selenium-dependent molybdenum cofactor biosynthesis protein YqeB</fullName>
    </submittedName>
</protein>
<proteinExistence type="predicted"/>
<comment type="caution">
    <text evidence="1">The sequence shown here is derived from an EMBL/GenBank/DDBJ whole genome shotgun (WGS) entry which is preliminary data.</text>
</comment>
<name>A0ABT7E967_9FIRM</name>
<reference evidence="1 2" key="1">
    <citation type="submission" date="2023-05" db="EMBL/GenBank/DDBJ databases">
        <title>Rombocin, a short stable natural nisin variant, displays selective antimicrobial activity against Listeria monocytogenes and employs dual mode of action to kill target bacterial strains.</title>
        <authorList>
            <person name="Wambui J."/>
            <person name="Stephan R."/>
            <person name="Kuipers O.P."/>
        </authorList>
    </citation>
    <scope>NUCLEOTIDE SEQUENCE [LARGE SCALE GENOMIC DNA]</scope>
    <source>
        <strain evidence="1 2">RC002</strain>
    </source>
</reference>
<organism evidence="1 2">
    <name type="scientific">Romboutsia sedimentorum</name>
    <dbReference type="NCBI Taxonomy" id="1368474"/>
    <lineage>
        <taxon>Bacteria</taxon>
        <taxon>Bacillati</taxon>
        <taxon>Bacillota</taxon>
        <taxon>Clostridia</taxon>
        <taxon>Peptostreptococcales</taxon>
        <taxon>Peptostreptococcaceae</taxon>
        <taxon>Romboutsia</taxon>
    </lineage>
</organism>
<sequence length="271" mass="29944">MENIIIVRGAGDLSSAVMHKLNKCGFKVLALEVDKPLAIRRKVSFCEAVYEKEAMVENVYCKLCKNTYEIYDALKEGKIALAVDPLGKYIEKLKPKIVIDAILAKKNIGTSKNMAALTIALGPGFCAGKDVDVVIETMRGHNLGKIIYKGYALENTGIPGNINGMSKERVVYSKHIGVITNLVQIGDIVKKNQTIAYIKDDSEKNHEVRASIDGVLRGIIKNKTNIINKLKILDIDPRIDEVENCYTISDKARCIAGSVLEVVISYYNNKI</sequence>
<dbReference type="InterPro" id="IPR011053">
    <property type="entry name" value="Single_hybrid_motif"/>
</dbReference>
<dbReference type="Proteomes" id="UP001301012">
    <property type="component" value="Unassembled WGS sequence"/>
</dbReference>
<dbReference type="InterPro" id="IPR017695">
    <property type="entry name" value="Se-dep_Mo_hydrolase_YqeB"/>
</dbReference>
<dbReference type="EMBL" id="JASKYM010000002">
    <property type="protein sequence ID" value="MDK2563458.1"/>
    <property type="molecule type" value="Genomic_DNA"/>
</dbReference>
<evidence type="ECO:0000313" key="1">
    <source>
        <dbReference type="EMBL" id="MDK2563458.1"/>
    </source>
</evidence>
<keyword evidence="2" id="KW-1185">Reference proteome</keyword>
<gene>
    <name evidence="1" type="primary">yqeB</name>
    <name evidence="1" type="ORF">QOZ84_07840</name>
</gene>
<accession>A0ABT7E967</accession>
<dbReference type="NCBIfam" id="TIGR03309">
    <property type="entry name" value="matur_yqeB"/>
    <property type="match status" value="1"/>
</dbReference>
<dbReference type="SUPFAM" id="SSF51230">
    <property type="entry name" value="Single hybrid motif"/>
    <property type="match status" value="1"/>
</dbReference>